<comment type="caution">
    <text evidence="2">The sequence shown here is derived from an EMBL/GenBank/DDBJ whole genome shotgun (WGS) entry which is preliminary data.</text>
</comment>
<dbReference type="InterPro" id="IPR011990">
    <property type="entry name" value="TPR-like_helical_dom_sf"/>
</dbReference>
<dbReference type="RefSeq" id="WP_345609970.1">
    <property type="nucleotide sequence ID" value="NZ_BAABJO010000030.1"/>
</dbReference>
<dbReference type="SUPFAM" id="SSF81901">
    <property type="entry name" value="HCP-like"/>
    <property type="match status" value="1"/>
</dbReference>
<evidence type="ECO:0008006" key="4">
    <source>
        <dbReference type="Google" id="ProtNLM"/>
    </source>
</evidence>
<feature type="compositionally biased region" description="Polar residues" evidence="1">
    <location>
        <begin position="157"/>
        <end position="167"/>
    </location>
</feature>
<feature type="region of interest" description="Disordered" evidence="1">
    <location>
        <begin position="157"/>
        <end position="211"/>
    </location>
</feature>
<evidence type="ECO:0000256" key="1">
    <source>
        <dbReference type="SAM" id="MobiDB-lite"/>
    </source>
</evidence>
<sequence length="211" mass="23436">MSDGEPGQHEDALRRAAAAGGAESAVELGILLLSQHRHEEGRSWLERAIHSRSGPEAAFHLGRSFYARRDDAEAIWLLAAHAGHVQGAMALAALLEETQRPGDALHWLREVAWCDDWRLRREAADRMAGLRVTEFAQTHAGRKDWEALWTLVLSTPSASPHQRSRSPSMAAPSEFAVAVEQEPLPPRGRLAGRRHCHDHPDRHEQPPAGHR</sequence>
<evidence type="ECO:0000313" key="3">
    <source>
        <dbReference type="Proteomes" id="UP001500804"/>
    </source>
</evidence>
<organism evidence="2 3">
    <name type="scientific">Pseudonocardia adelaidensis</name>
    <dbReference type="NCBI Taxonomy" id="648754"/>
    <lineage>
        <taxon>Bacteria</taxon>
        <taxon>Bacillati</taxon>
        <taxon>Actinomycetota</taxon>
        <taxon>Actinomycetes</taxon>
        <taxon>Pseudonocardiales</taxon>
        <taxon>Pseudonocardiaceae</taxon>
        <taxon>Pseudonocardia</taxon>
    </lineage>
</organism>
<evidence type="ECO:0000313" key="2">
    <source>
        <dbReference type="EMBL" id="GAA5134547.1"/>
    </source>
</evidence>
<dbReference type="Gene3D" id="1.25.40.10">
    <property type="entry name" value="Tetratricopeptide repeat domain"/>
    <property type="match status" value="1"/>
</dbReference>
<accession>A0ABP9NVC0</accession>
<dbReference type="Proteomes" id="UP001500804">
    <property type="component" value="Unassembled WGS sequence"/>
</dbReference>
<reference evidence="3" key="1">
    <citation type="journal article" date="2019" name="Int. J. Syst. Evol. Microbiol.">
        <title>The Global Catalogue of Microorganisms (GCM) 10K type strain sequencing project: providing services to taxonomists for standard genome sequencing and annotation.</title>
        <authorList>
            <consortium name="The Broad Institute Genomics Platform"/>
            <consortium name="The Broad Institute Genome Sequencing Center for Infectious Disease"/>
            <person name="Wu L."/>
            <person name="Ma J."/>
        </authorList>
    </citation>
    <scope>NUCLEOTIDE SEQUENCE [LARGE SCALE GENOMIC DNA]</scope>
    <source>
        <strain evidence="3">JCM 18302</strain>
    </source>
</reference>
<protein>
    <recommendedName>
        <fullName evidence="4">Tetratricopeptide repeat protein</fullName>
    </recommendedName>
</protein>
<dbReference type="EMBL" id="BAABJO010000030">
    <property type="protein sequence ID" value="GAA5134547.1"/>
    <property type="molecule type" value="Genomic_DNA"/>
</dbReference>
<proteinExistence type="predicted"/>
<gene>
    <name evidence="2" type="ORF">GCM10023320_62500</name>
</gene>
<name>A0ABP9NVC0_9PSEU</name>
<keyword evidence="3" id="KW-1185">Reference proteome</keyword>